<dbReference type="EMBL" id="LR798376">
    <property type="protein sequence ID" value="CAB5227493.1"/>
    <property type="molecule type" value="Genomic_DNA"/>
</dbReference>
<evidence type="ECO:0000313" key="3">
    <source>
        <dbReference type="EMBL" id="CAB4211446.1"/>
    </source>
</evidence>
<gene>
    <name evidence="1" type="ORF">UFOVP1077_53</name>
    <name evidence="2" type="ORF">UFOVP1316_41</name>
    <name evidence="3" type="ORF">UFOVP1428_50</name>
    <name evidence="4" type="ORF">UFOVP1526_49</name>
</gene>
<evidence type="ECO:0000313" key="1">
    <source>
        <dbReference type="EMBL" id="CAB4183322.1"/>
    </source>
</evidence>
<organism evidence="2">
    <name type="scientific">uncultured Caudovirales phage</name>
    <dbReference type="NCBI Taxonomy" id="2100421"/>
    <lineage>
        <taxon>Viruses</taxon>
        <taxon>Duplodnaviria</taxon>
        <taxon>Heunggongvirae</taxon>
        <taxon>Uroviricota</taxon>
        <taxon>Caudoviricetes</taxon>
        <taxon>Peduoviridae</taxon>
        <taxon>Maltschvirus</taxon>
        <taxon>Maltschvirus maltsch</taxon>
    </lineage>
</organism>
<evidence type="ECO:0000313" key="4">
    <source>
        <dbReference type="EMBL" id="CAB5227493.1"/>
    </source>
</evidence>
<proteinExistence type="predicted"/>
<name>A0A6J5RUU9_9CAUD</name>
<sequence length="134" mass="14925">MFDQTNSPLDKQVGGDHYKKMKIQPMEYIVANDIGFAEGTAIAYLSRWKSKGGIEDLKKARHTIELLIELEEGKVEDVVMQGNFAWGVDPGAAEGDRTSLGLHPHGPEALSHQDFSLEQWSKYLRSLGFIVVHG</sequence>
<dbReference type="EMBL" id="LR797268">
    <property type="protein sequence ID" value="CAB4197956.1"/>
    <property type="molecule type" value="Genomic_DNA"/>
</dbReference>
<dbReference type="EMBL" id="LR797374">
    <property type="protein sequence ID" value="CAB4211446.1"/>
    <property type="molecule type" value="Genomic_DNA"/>
</dbReference>
<dbReference type="EMBL" id="LR797030">
    <property type="protein sequence ID" value="CAB4183322.1"/>
    <property type="molecule type" value="Genomic_DNA"/>
</dbReference>
<reference evidence="2" key="1">
    <citation type="submission" date="2020-05" db="EMBL/GenBank/DDBJ databases">
        <authorList>
            <person name="Chiriac C."/>
            <person name="Salcher M."/>
            <person name="Ghai R."/>
            <person name="Kavagutti S V."/>
        </authorList>
    </citation>
    <scope>NUCLEOTIDE SEQUENCE</scope>
</reference>
<protein>
    <submittedName>
        <fullName evidence="2">SaV-like</fullName>
    </submittedName>
</protein>
<dbReference type="InterPro" id="IPR021739">
    <property type="entry name" value="SaV-like"/>
</dbReference>
<evidence type="ECO:0000313" key="2">
    <source>
        <dbReference type="EMBL" id="CAB4197956.1"/>
    </source>
</evidence>
<dbReference type="Pfam" id="PF11753">
    <property type="entry name" value="DUF3310"/>
    <property type="match status" value="1"/>
</dbReference>
<accession>A0A6J5RUU9</accession>